<sequence length="73" mass="8064">MAMILLLILAHPRKIAIAVSPLKLLRQTHVNVITVLIAGLNARKGEELNSSGVRTNQINEDVPDNKELWNDIA</sequence>
<name>R7SC49_CONPW</name>
<evidence type="ECO:0000256" key="1">
    <source>
        <dbReference type="SAM" id="SignalP"/>
    </source>
</evidence>
<dbReference type="Proteomes" id="UP000053558">
    <property type="component" value="Unassembled WGS sequence"/>
</dbReference>
<keyword evidence="3" id="KW-1185">Reference proteome</keyword>
<feature type="signal peptide" evidence="1">
    <location>
        <begin position="1"/>
        <end position="18"/>
    </location>
</feature>
<dbReference type="AlphaFoldDB" id="R7SC49"/>
<gene>
    <name evidence="2" type="ORF">CONPUDRAFT_160799</name>
</gene>
<proteinExistence type="predicted"/>
<dbReference type="EMBL" id="JH711769">
    <property type="protein sequence ID" value="EIW73723.1"/>
    <property type="molecule type" value="Genomic_DNA"/>
</dbReference>
<reference evidence="3" key="1">
    <citation type="journal article" date="2012" name="Science">
        <title>The Paleozoic origin of enzymatic lignin decomposition reconstructed from 31 fungal genomes.</title>
        <authorList>
            <person name="Floudas D."/>
            <person name="Binder M."/>
            <person name="Riley R."/>
            <person name="Barry K."/>
            <person name="Blanchette R.A."/>
            <person name="Henrissat B."/>
            <person name="Martinez A.T."/>
            <person name="Otillar R."/>
            <person name="Spatafora J.W."/>
            <person name="Yadav J.S."/>
            <person name="Aerts A."/>
            <person name="Benoit I."/>
            <person name="Boyd A."/>
            <person name="Carlson A."/>
            <person name="Copeland A."/>
            <person name="Coutinho P.M."/>
            <person name="de Vries R.P."/>
            <person name="Ferreira P."/>
            <person name="Findley K."/>
            <person name="Foster B."/>
            <person name="Gaskell J."/>
            <person name="Glotzer D."/>
            <person name="Gorecki P."/>
            <person name="Heitman J."/>
            <person name="Hesse C."/>
            <person name="Hori C."/>
            <person name="Igarashi K."/>
            <person name="Jurgens J.A."/>
            <person name="Kallen N."/>
            <person name="Kersten P."/>
            <person name="Kohler A."/>
            <person name="Kuees U."/>
            <person name="Kumar T.K.A."/>
            <person name="Kuo A."/>
            <person name="LaButti K."/>
            <person name="Larrondo L.F."/>
            <person name="Lindquist E."/>
            <person name="Ling A."/>
            <person name="Lombard V."/>
            <person name="Lucas S."/>
            <person name="Lundell T."/>
            <person name="Martin R."/>
            <person name="McLaughlin D.J."/>
            <person name="Morgenstern I."/>
            <person name="Morin E."/>
            <person name="Murat C."/>
            <person name="Nagy L.G."/>
            <person name="Nolan M."/>
            <person name="Ohm R.A."/>
            <person name="Patyshakuliyeva A."/>
            <person name="Rokas A."/>
            <person name="Ruiz-Duenas F.J."/>
            <person name="Sabat G."/>
            <person name="Salamov A."/>
            <person name="Samejima M."/>
            <person name="Schmutz J."/>
            <person name="Slot J.C."/>
            <person name="St John F."/>
            <person name="Stenlid J."/>
            <person name="Sun H."/>
            <person name="Sun S."/>
            <person name="Syed K."/>
            <person name="Tsang A."/>
            <person name="Wiebenga A."/>
            <person name="Young D."/>
            <person name="Pisabarro A."/>
            <person name="Eastwood D.C."/>
            <person name="Martin F."/>
            <person name="Cullen D."/>
            <person name="Grigoriev I.V."/>
            <person name="Hibbett D.S."/>
        </authorList>
    </citation>
    <scope>NUCLEOTIDE SEQUENCE [LARGE SCALE GENOMIC DNA]</scope>
    <source>
        <strain evidence="3">RWD-64-598 SS2</strain>
    </source>
</reference>
<dbReference type="GeneID" id="19204413"/>
<organism evidence="2 3">
    <name type="scientific">Coniophora puteana (strain RWD-64-598)</name>
    <name type="common">Brown rot fungus</name>
    <dbReference type="NCBI Taxonomy" id="741705"/>
    <lineage>
        <taxon>Eukaryota</taxon>
        <taxon>Fungi</taxon>
        <taxon>Dikarya</taxon>
        <taxon>Basidiomycota</taxon>
        <taxon>Agaricomycotina</taxon>
        <taxon>Agaricomycetes</taxon>
        <taxon>Agaricomycetidae</taxon>
        <taxon>Boletales</taxon>
        <taxon>Coniophorineae</taxon>
        <taxon>Coniophoraceae</taxon>
        <taxon>Coniophora</taxon>
    </lineage>
</organism>
<keyword evidence="1" id="KW-0732">Signal</keyword>
<protein>
    <submittedName>
        <fullName evidence="2">Uncharacterized protein</fullName>
    </submittedName>
</protein>
<feature type="chain" id="PRO_5004455666" evidence="1">
    <location>
        <begin position="19"/>
        <end position="73"/>
    </location>
</feature>
<dbReference type="KEGG" id="cput:CONPUDRAFT_160799"/>
<dbReference type="RefSeq" id="XP_007776100.1">
    <property type="nucleotide sequence ID" value="XM_007777910.1"/>
</dbReference>
<accession>R7SC49</accession>
<evidence type="ECO:0000313" key="3">
    <source>
        <dbReference type="Proteomes" id="UP000053558"/>
    </source>
</evidence>
<evidence type="ECO:0000313" key="2">
    <source>
        <dbReference type="EMBL" id="EIW73723.1"/>
    </source>
</evidence>